<evidence type="ECO:0000259" key="7">
    <source>
        <dbReference type="Pfam" id="PF08240"/>
    </source>
</evidence>
<dbReference type="RefSeq" id="XP_024704358.1">
    <property type="nucleotide sequence ID" value="XM_024851570.1"/>
</dbReference>
<proteinExistence type="inferred from homology"/>
<keyword evidence="9" id="KW-1185">Reference proteome</keyword>
<dbReference type="PANTHER" id="PTHR43161:SF23">
    <property type="entry name" value="(R,R)-BUTANEDIOL DEHYDROGENASE-RELATED"/>
    <property type="match status" value="1"/>
</dbReference>
<dbReference type="EMBL" id="MSFO01000004">
    <property type="protein sequence ID" value="PLB49056.1"/>
    <property type="molecule type" value="Genomic_DNA"/>
</dbReference>
<keyword evidence="5" id="KW-0560">Oxidoreductase</keyword>
<evidence type="ECO:0000313" key="8">
    <source>
        <dbReference type="EMBL" id="PLB49056.1"/>
    </source>
</evidence>
<comment type="caution">
    <text evidence="8">The sequence shown here is derived from an EMBL/GenBank/DDBJ whole genome shotgun (WGS) entry which is preliminary data.</text>
</comment>
<dbReference type="GO" id="GO:0034079">
    <property type="term" value="P:butanediol biosynthetic process"/>
    <property type="evidence" value="ECO:0007669"/>
    <property type="project" value="TreeGrafter"/>
</dbReference>
<dbReference type="AlphaFoldDB" id="A0A2I2G848"/>
<keyword evidence="4" id="KW-0862">Zinc</keyword>
<accession>A0A2I2G848</accession>
<evidence type="ECO:0000259" key="6">
    <source>
        <dbReference type="Pfam" id="PF00107"/>
    </source>
</evidence>
<evidence type="ECO:0000256" key="4">
    <source>
        <dbReference type="ARBA" id="ARBA00022833"/>
    </source>
</evidence>
<evidence type="ECO:0000256" key="5">
    <source>
        <dbReference type="ARBA" id="ARBA00023002"/>
    </source>
</evidence>
<evidence type="ECO:0000256" key="3">
    <source>
        <dbReference type="ARBA" id="ARBA00022723"/>
    </source>
</evidence>
<dbReference type="Pfam" id="PF00107">
    <property type="entry name" value="ADH_zinc_N"/>
    <property type="match status" value="1"/>
</dbReference>
<evidence type="ECO:0000256" key="1">
    <source>
        <dbReference type="ARBA" id="ARBA00001947"/>
    </source>
</evidence>
<dbReference type="InterPro" id="IPR036291">
    <property type="entry name" value="NAD(P)-bd_dom_sf"/>
</dbReference>
<dbReference type="InterPro" id="IPR013149">
    <property type="entry name" value="ADH-like_C"/>
</dbReference>
<reference evidence="8 9" key="1">
    <citation type="submission" date="2016-12" db="EMBL/GenBank/DDBJ databases">
        <title>The genomes of Aspergillus section Nigri reveals drivers in fungal speciation.</title>
        <authorList>
            <consortium name="DOE Joint Genome Institute"/>
            <person name="Vesth T.C."/>
            <person name="Nybo J."/>
            <person name="Theobald S."/>
            <person name="Brandl J."/>
            <person name="Frisvad J.C."/>
            <person name="Nielsen K.F."/>
            <person name="Lyhne E.K."/>
            <person name="Kogle M.E."/>
            <person name="Kuo A."/>
            <person name="Riley R."/>
            <person name="Clum A."/>
            <person name="Nolan M."/>
            <person name="Lipzen A."/>
            <person name="Salamov A."/>
            <person name="Henrissat B."/>
            <person name="Wiebenga A."/>
            <person name="De Vries R.P."/>
            <person name="Grigoriev I.V."/>
            <person name="Mortensen U.H."/>
            <person name="Andersen M.R."/>
            <person name="Baker S.E."/>
        </authorList>
    </citation>
    <scope>NUCLEOTIDE SEQUENCE [LARGE SCALE GENOMIC DNA]</scope>
    <source>
        <strain evidence="8 9">IBT 23096</strain>
    </source>
</reference>
<keyword evidence="3" id="KW-0479">Metal-binding</keyword>
<protein>
    <submittedName>
        <fullName evidence="8">GroES-like protein</fullName>
    </submittedName>
</protein>
<dbReference type="GeneID" id="36559269"/>
<name>A0A2I2G848_9EURO</name>
<dbReference type="VEuPathDB" id="FungiDB:P170DRAFT_455836"/>
<dbReference type="CDD" id="cd08233">
    <property type="entry name" value="butanediol_DH_like"/>
    <property type="match status" value="1"/>
</dbReference>
<dbReference type="Pfam" id="PF08240">
    <property type="entry name" value="ADH_N"/>
    <property type="match status" value="1"/>
</dbReference>
<dbReference type="Gene3D" id="3.90.180.10">
    <property type="entry name" value="Medium-chain alcohol dehydrogenases, catalytic domain"/>
    <property type="match status" value="1"/>
</dbReference>
<organism evidence="8 9">
    <name type="scientific">Aspergillus steynii IBT 23096</name>
    <dbReference type="NCBI Taxonomy" id="1392250"/>
    <lineage>
        <taxon>Eukaryota</taxon>
        <taxon>Fungi</taxon>
        <taxon>Dikarya</taxon>
        <taxon>Ascomycota</taxon>
        <taxon>Pezizomycotina</taxon>
        <taxon>Eurotiomycetes</taxon>
        <taxon>Eurotiomycetidae</taxon>
        <taxon>Eurotiales</taxon>
        <taxon>Aspergillaceae</taxon>
        <taxon>Aspergillus</taxon>
        <taxon>Aspergillus subgen. Circumdati</taxon>
    </lineage>
</organism>
<dbReference type="OrthoDB" id="3941538at2759"/>
<evidence type="ECO:0000256" key="2">
    <source>
        <dbReference type="ARBA" id="ARBA00008072"/>
    </source>
</evidence>
<dbReference type="GO" id="GO:0005737">
    <property type="term" value="C:cytoplasm"/>
    <property type="evidence" value="ECO:0007669"/>
    <property type="project" value="TreeGrafter"/>
</dbReference>
<dbReference type="Proteomes" id="UP000234275">
    <property type="component" value="Unassembled WGS sequence"/>
</dbReference>
<feature type="domain" description="Alcohol dehydrogenase-like C-terminal" evidence="6">
    <location>
        <begin position="183"/>
        <end position="309"/>
    </location>
</feature>
<dbReference type="GO" id="GO:0046872">
    <property type="term" value="F:metal ion binding"/>
    <property type="evidence" value="ECO:0007669"/>
    <property type="project" value="UniProtKB-KW"/>
</dbReference>
<dbReference type="InterPro" id="IPR013154">
    <property type="entry name" value="ADH-like_N"/>
</dbReference>
<comment type="cofactor">
    <cofactor evidence="1">
        <name>Zn(2+)</name>
        <dbReference type="ChEBI" id="CHEBI:29105"/>
    </cofactor>
</comment>
<dbReference type="SUPFAM" id="SSF50129">
    <property type="entry name" value="GroES-like"/>
    <property type="match status" value="1"/>
</dbReference>
<dbReference type="GO" id="GO:0000721">
    <property type="term" value="F:(R,R)-butanediol dehydrogenase activity"/>
    <property type="evidence" value="ECO:0007669"/>
    <property type="project" value="TreeGrafter"/>
</dbReference>
<feature type="domain" description="Alcohol dehydrogenase-like N-terminal" evidence="7">
    <location>
        <begin position="24"/>
        <end position="146"/>
    </location>
</feature>
<dbReference type="SUPFAM" id="SSF51735">
    <property type="entry name" value="NAD(P)-binding Rossmann-fold domains"/>
    <property type="match status" value="1"/>
</dbReference>
<dbReference type="InterPro" id="IPR011032">
    <property type="entry name" value="GroES-like_sf"/>
</dbReference>
<sequence length="362" mass="38345">MKAARFYAARDIRIEEIPPPSPTPEQVLVAVEWCGICGSDLNEYLVGPIAIPGPERGPHPLTNETLPITMGHEISGRIVQAPASSSFRPGQKVVVDPRLYCSSCTPCHKSATNCCRSIGFMGLSGGGGGLASTVAVSTSSVHALPEEVDLAAAALIEPLAVAWHAVRLSGVLSTPILIMGGGPVGVAVAFVLRARGAERTIVSEPSARRRKAFDGIAHTVLDPTTDDVVSRCQELSLDGEGVGIVFDCAGVQSGMETGCQALRFGGKYVNLAMPKGPITIPVGQFLLKELTYKASLAYDERDFQDVVATFVAGQLTGVERMITRKVRLEEIVEKGFEELANPNDHIKVMATPTGEGRGISRD</sequence>
<gene>
    <name evidence="8" type="ORF">P170DRAFT_455836</name>
</gene>
<dbReference type="STRING" id="1392250.A0A2I2G848"/>
<comment type="similarity">
    <text evidence="2">Belongs to the zinc-containing alcohol dehydrogenase family.</text>
</comment>
<dbReference type="Gene3D" id="3.40.50.720">
    <property type="entry name" value="NAD(P)-binding Rossmann-like Domain"/>
    <property type="match status" value="1"/>
</dbReference>
<evidence type="ECO:0000313" key="9">
    <source>
        <dbReference type="Proteomes" id="UP000234275"/>
    </source>
</evidence>
<dbReference type="PANTHER" id="PTHR43161">
    <property type="entry name" value="SORBITOL DEHYDROGENASE"/>
    <property type="match status" value="1"/>
</dbReference>